<keyword evidence="7" id="KW-0228">DNA excision</keyword>
<dbReference type="GO" id="GO:0005524">
    <property type="term" value="F:ATP binding"/>
    <property type="evidence" value="ECO:0007669"/>
    <property type="project" value="UniProtKB-KW"/>
</dbReference>
<dbReference type="InterPro" id="IPR027417">
    <property type="entry name" value="P-loop_NTPase"/>
</dbReference>
<feature type="domain" description="ABC transporter" evidence="17">
    <location>
        <begin position="618"/>
        <end position="959"/>
    </location>
</feature>
<evidence type="ECO:0000313" key="19">
    <source>
        <dbReference type="Proteomes" id="UP000231246"/>
    </source>
</evidence>
<evidence type="ECO:0000256" key="4">
    <source>
        <dbReference type="ARBA" id="ARBA00022737"/>
    </source>
</evidence>
<dbReference type="Gene3D" id="1.20.1580.10">
    <property type="entry name" value="ABC transporter ATPase like domain"/>
    <property type="match status" value="3"/>
</dbReference>
<keyword evidence="12" id="KW-0238">DNA-binding</keyword>
<proteinExistence type="inferred from homology"/>
<dbReference type="InterPro" id="IPR041102">
    <property type="entry name" value="UvrA_inter"/>
</dbReference>
<evidence type="ECO:0000256" key="2">
    <source>
        <dbReference type="ARBA" id="ARBA00022490"/>
    </source>
</evidence>
<evidence type="ECO:0000259" key="17">
    <source>
        <dbReference type="PROSITE" id="PS50893"/>
    </source>
</evidence>
<protein>
    <recommendedName>
        <fullName evidence="15">UvrABC system protein A</fullName>
    </recommendedName>
    <alternativeName>
        <fullName evidence="16">Excinuclease ABC subunit A</fullName>
    </alternativeName>
</protein>
<dbReference type="NCBIfam" id="TIGR00630">
    <property type="entry name" value="uvra"/>
    <property type="match status" value="1"/>
</dbReference>
<dbReference type="GO" id="GO:0005737">
    <property type="term" value="C:cytoplasm"/>
    <property type="evidence" value="ECO:0007669"/>
    <property type="project" value="UniProtKB-SubCell"/>
</dbReference>
<dbReference type="PROSITE" id="PS00211">
    <property type="entry name" value="ABC_TRANSPORTER_1"/>
    <property type="match status" value="1"/>
</dbReference>
<dbReference type="Pfam" id="PF17755">
    <property type="entry name" value="UvrA_DNA-bind"/>
    <property type="match status" value="1"/>
</dbReference>
<evidence type="ECO:0000256" key="6">
    <source>
        <dbReference type="ARBA" id="ARBA00022763"/>
    </source>
</evidence>
<dbReference type="NCBIfam" id="NF001503">
    <property type="entry name" value="PRK00349.1"/>
    <property type="match status" value="1"/>
</dbReference>
<gene>
    <name evidence="18" type="ORF">COW99_03495</name>
</gene>
<dbReference type="Proteomes" id="UP000231246">
    <property type="component" value="Unassembled WGS sequence"/>
</dbReference>
<dbReference type="Gene3D" id="3.30.190.20">
    <property type="match status" value="1"/>
</dbReference>
<evidence type="ECO:0000256" key="16">
    <source>
        <dbReference type="ARBA" id="ARBA00042156"/>
    </source>
</evidence>
<dbReference type="InterPro" id="IPR003439">
    <property type="entry name" value="ABC_transporter-like_ATP-bd"/>
</dbReference>
<dbReference type="InterPro" id="IPR003593">
    <property type="entry name" value="AAA+_ATPase"/>
</dbReference>
<keyword evidence="10" id="KW-0067">ATP-binding</keyword>
<keyword evidence="4" id="KW-0677">Repeat</keyword>
<dbReference type="PANTHER" id="PTHR43152:SF3">
    <property type="entry name" value="UVRABC SYSTEM PROTEIN A"/>
    <property type="match status" value="1"/>
</dbReference>
<sequence>MADIVIKGARQHNLKGIDLTIPKNKLIVFTGVSGSGKSSLAFDTIYAEGQRRYVESLSSYARQFLGVMDKPDVDTIEGLSPSISISQKNVSHNPRSTVGTITEIYDYLRLLFARVGHPHCPNCGKEIQMQDIDQITNSAHELIKLATKKAGKRGSRWMILAPVVRGRRGEFTQLFDNVKAKGFTSIRIDGRVYAVEDDLVLIKTNRHNIEVVVDRFIVGKKDLDLNRFKEGLEQALELSNGLVIIAEITDASFELPERPKEFEDHLFSEHFACADCNLNIAEIEPRLFSFNTPHGACKKCNGIGRILKVRSEVVLNDNLTISEGAITPIASHFINDTWLSRLIKSVCEQNGIPFREQVSSLSVAQKKLLIEGTGKKLYRVMGENRYGQTTSIEEQFLGITNILEKKHAETGSSYMRDQIERFMHREVCPDCNGSRLKMEALSVTIEGINIAQLTNFTIKDAFDWIKRAKFSNKEQIISKPIISELTSRLGFLNSVGLNYLTLAREAGTLAGGETQRIVLASQIGSGLTGVLYVLDEPSIGLHQRDNARLIKTLKHLRDLDNTVVVVEHDQETMESSDWIVDFGPGGGKHGGEVVAEGTYEQIKRNDNSLTGKYLSGKLRVEHKSKAIDKSKQKYLTITNCSQFNLQNIDVELPLGKLICITGVSGSGKSTLVVETLYRALKSKLNPYYKDTPGKYKDISGYEQTKAVQLIDQSPIGRTPRSNPVTYTKAFDYIRDVFTNTKTAKIRGYSKGRFSFNVKGGRCEACEGQGENKIEMQFMPDVYVKCEVCKGKRYNSQTLDVLYKGKNIAQVLEMTVEEGVKFFKGYSQISRKLITLEEVGLGYIELGQPAPLLSGGEAQRVKLAAELSKHGAGSTIYILDEPTTGLHFHDLKKLLYVLHKLVEKGNTVIVIEHNLDIIKNADWVIDLGPEGGAAGGKIVAKGTPFDVAKVKSSYTGQYLAKLK</sequence>
<comment type="subcellular location">
    <subcellularLocation>
        <location evidence="1">Cytoplasm</location>
    </subcellularLocation>
</comment>
<dbReference type="GO" id="GO:0004518">
    <property type="term" value="F:nuclease activity"/>
    <property type="evidence" value="ECO:0007669"/>
    <property type="project" value="UniProtKB-KW"/>
</dbReference>
<dbReference type="GO" id="GO:0003677">
    <property type="term" value="F:DNA binding"/>
    <property type="evidence" value="ECO:0007669"/>
    <property type="project" value="UniProtKB-KW"/>
</dbReference>
<dbReference type="SUPFAM" id="SSF52540">
    <property type="entry name" value="P-loop containing nucleoside triphosphate hydrolases"/>
    <property type="match status" value="2"/>
</dbReference>
<dbReference type="InterPro" id="IPR004602">
    <property type="entry name" value="UvrA"/>
</dbReference>
<keyword evidence="3" id="KW-0479">Metal-binding</keyword>
<reference evidence="18 19" key="1">
    <citation type="submission" date="2017-09" db="EMBL/GenBank/DDBJ databases">
        <title>Depth-based differentiation of microbial function through sediment-hosted aquifers and enrichment of novel symbionts in the deep terrestrial subsurface.</title>
        <authorList>
            <person name="Probst A.J."/>
            <person name="Ladd B."/>
            <person name="Jarett J.K."/>
            <person name="Geller-Mcgrath D.E."/>
            <person name="Sieber C.M."/>
            <person name="Emerson J.B."/>
            <person name="Anantharaman K."/>
            <person name="Thomas B.C."/>
            <person name="Malmstrom R."/>
            <person name="Stieglmeier M."/>
            <person name="Klingl A."/>
            <person name="Woyke T."/>
            <person name="Ryan C.M."/>
            <person name="Banfield J.F."/>
        </authorList>
    </citation>
    <scope>NUCLEOTIDE SEQUENCE [LARGE SCALE GENOMIC DNA]</scope>
    <source>
        <strain evidence="18">CG22_combo_CG10-13_8_21_14_all_38_20</strain>
    </source>
</reference>
<evidence type="ECO:0000256" key="8">
    <source>
        <dbReference type="ARBA" id="ARBA00022771"/>
    </source>
</evidence>
<keyword evidence="9" id="KW-0862">Zinc</keyword>
<keyword evidence="6" id="KW-0227">DNA damage</keyword>
<evidence type="ECO:0000256" key="9">
    <source>
        <dbReference type="ARBA" id="ARBA00022833"/>
    </source>
</evidence>
<name>A0A2H0BV64_9BACT</name>
<evidence type="ECO:0000256" key="7">
    <source>
        <dbReference type="ARBA" id="ARBA00022769"/>
    </source>
</evidence>
<dbReference type="PANTHER" id="PTHR43152">
    <property type="entry name" value="UVRABC SYSTEM PROTEIN A"/>
    <property type="match status" value="1"/>
</dbReference>
<evidence type="ECO:0000256" key="15">
    <source>
        <dbReference type="ARBA" id="ARBA00039316"/>
    </source>
</evidence>
<dbReference type="EMBL" id="PCTA01000023">
    <property type="protein sequence ID" value="PIP61565.1"/>
    <property type="molecule type" value="Genomic_DNA"/>
</dbReference>
<dbReference type="InterPro" id="IPR017871">
    <property type="entry name" value="ABC_transporter-like_CS"/>
</dbReference>
<keyword evidence="8" id="KW-0863">Zinc-finger</keyword>
<dbReference type="GO" id="GO:0016887">
    <property type="term" value="F:ATP hydrolysis activity"/>
    <property type="evidence" value="ECO:0007669"/>
    <property type="project" value="InterPro"/>
</dbReference>
<evidence type="ECO:0000256" key="13">
    <source>
        <dbReference type="ARBA" id="ARBA00023204"/>
    </source>
</evidence>
<evidence type="ECO:0000256" key="12">
    <source>
        <dbReference type="ARBA" id="ARBA00023125"/>
    </source>
</evidence>
<dbReference type="CDD" id="cd03271">
    <property type="entry name" value="ABC_UvrA_II"/>
    <property type="match status" value="1"/>
</dbReference>
<keyword evidence="13" id="KW-0234">DNA repair</keyword>
<evidence type="ECO:0000256" key="3">
    <source>
        <dbReference type="ARBA" id="ARBA00022723"/>
    </source>
</evidence>
<evidence type="ECO:0000256" key="1">
    <source>
        <dbReference type="ARBA" id="ARBA00004496"/>
    </source>
</evidence>
<evidence type="ECO:0000256" key="14">
    <source>
        <dbReference type="ARBA" id="ARBA00038000"/>
    </source>
</evidence>
<dbReference type="GO" id="GO:0006289">
    <property type="term" value="P:nucleotide-excision repair"/>
    <property type="evidence" value="ECO:0007669"/>
    <property type="project" value="InterPro"/>
</dbReference>
<dbReference type="Gene3D" id="3.40.50.300">
    <property type="entry name" value="P-loop containing nucleotide triphosphate hydrolases"/>
    <property type="match status" value="3"/>
</dbReference>
<dbReference type="InterPro" id="IPR041552">
    <property type="entry name" value="UvrA_DNA-bd"/>
</dbReference>
<comment type="caution">
    <text evidence="18">The sequence shown here is derived from an EMBL/GenBank/DDBJ whole genome shotgun (WGS) entry which is preliminary data.</text>
</comment>
<evidence type="ECO:0000256" key="5">
    <source>
        <dbReference type="ARBA" id="ARBA00022741"/>
    </source>
</evidence>
<evidence type="ECO:0000313" key="18">
    <source>
        <dbReference type="EMBL" id="PIP61565.1"/>
    </source>
</evidence>
<evidence type="ECO:0000256" key="11">
    <source>
        <dbReference type="ARBA" id="ARBA00022881"/>
    </source>
</evidence>
<dbReference type="GO" id="GO:0009380">
    <property type="term" value="C:excinuclease repair complex"/>
    <property type="evidence" value="ECO:0007669"/>
    <property type="project" value="InterPro"/>
</dbReference>
<evidence type="ECO:0000256" key="10">
    <source>
        <dbReference type="ARBA" id="ARBA00022840"/>
    </source>
</evidence>
<keyword evidence="5" id="KW-0547">Nucleotide-binding</keyword>
<keyword evidence="2" id="KW-0963">Cytoplasm</keyword>
<dbReference type="Gene3D" id="1.10.8.280">
    <property type="entry name" value="ABC transporter ATPase domain-like"/>
    <property type="match status" value="1"/>
</dbReference>
<dbReference type="SMART" id="SM00382">
    <property type="entry name" value="AAA"/>
    <property type="match status" value="1"/>
</dbReference>
<comment type="similarity">
    <text evidence="14">Belongs to the ABC transporter superfamily. UvrA family.</text>
</comment>
<dbReference type="Pfam" id="PF17760">
    <property type="entry name" value="UvrA_inter"/>
    <property type="match status" value="1"/>
</dbReference>
<dbReference type="GO" id="GO:0008270">
    <property type="term" value="F:zinc ion binding"/>
    <property type="evidence" value="ECO:0007669"/>
    <property type="project" value="UniProtKB-KW"/>
</dbReference>
<keyword evidence="11" id="KW-0267">Excision nuclease</keyword>
<organism evidence="18 19">
    <name type="scientific">Candidatus Roizmanbacteria bacterium CG22_combo_CG10-13_8_21_14_all_38_20</name>
    <dbReference type="NCBI Taxonomy" id="1974862"/>
    <lineage>
        <taxon>Bacteria</taxon>
        <taxon>Candidatus Roizmaniibacteriota</taxon>
    </lineage>
</organism>
<dbReference type="AlphaFoldDB" id="A0A2H0BV64"/>
<dbReference type="PROSITE" id="PS50893">
    <property type="entry name" value="ABC_TRANSPORTER_2"/>
    <property type="match status" value="1"/>
</dbReference>
<dbReference type="CDD" id="cd03270">
    <property type="entry name" value="ABC_UvrA_I"/>
    <property type="match status" value="1"/>
</dbReference>
<accession>A0A2H0BV64</accession>